<feature type="domain" description="Glycine N-acyltransferase N-terminal" evidence="4">
    <location>
        <begin position="1"/>
        <end position="206"/>
    </location>
</feature>
<dbReference type="PANTHER" id="PTHR15298:SF4">
    <property type="entry name" value="GLYCINE N-ACYLTRANSFERASE-LIKE PROTEIN 2"/>
    <property type="match status" value="1"/>
</dbReference>
<organism evidence="6 7">
    <name type="scientific">Loxodonta africana</name>
    <name type="common">African elephant</name>
    <dbReference type="NCBI Taxonomy" id="9785"/>
    <lineage>
        <taxon>Eukaryota</taxon>
        <taxon>Metazoa</taxon>
        <taxon>Chordata</taxon>
        <taxon>Craniata</taxon>
        <taxon>Vertebrata</taxon>
        <taxon>Euteleostomi</taxon>
        <taxon>Mammalia</taxon>
        <taxon>Eutheria</taxon>
        <taxon>Afrotheria</taxon>
        <taxon>Proboscidea</taxon>
        <taxon>Elephantidae</taxon>
        <taxon>Loxodonta</taxon>
    </lineage>
</organism>
<comment type="similarity">
    <text evidence="3">Belongs to the glycine N-acyltransferase family.</text>
</comment>
<dbReference type="InterPro" id="IPR015938">
    <property type="entry name" value="Glycine_N-acyltransferase_N"/>
</dbReference>
<proteinExistence type="inferred from homology"/>
<sequence>MLVICEPQKLQILYESLEKSIPESLKVRNFFFDLVSREKQTWRCWLDAWPDYQSVITWPKKQEMKNDLDHCTNTYHIFTKDPDKLEEVLRCLQAMKWEQVFQIQGCQESVEKAIREVSASKLVQVDYRKTMLCVTKLPMKHKTSSDDEMEPSKSFKMCKLDENNREINFQSIFLDSSHAELVNEQWRFGKNEQSLKYIQCCLQNFPGFGVVGPEGAPTSWIVMEQSCGLRMGYTVSKYQGQGNMWQIGSHFGKFLTQKNIPFYLHVPHDNDKTQDTLKSFEFKVAPCGWHQGICTPQKYC</sequence>
<evidence type="ECO:0000256" key="2">
    <source>
        <dbReference type="ARBA" id="ARBA00023315"/>
    </source>
</evidence>
<dbReference type="InParanoid" id="G3SZL9"/>
<evidence type="ECO:0000256" key="1">
    <source>
        <dbReference type="ARBA" id="ARBA00022679"/>
    </source>
</evidence>
<evidence type="ECO:0000256" key="3">
    <source>
        <dbReference type="RuleBase" id="RU368002"/>
    </source>
</evidence>
<accession>G3SZL9</accession>
<dbReference type="Proteomes" id="UP000007646">
    <property type="component" value="Unassembled WGS sequence"/>
</dbReference>
<protein>
    <recommendedName>
        <fullName evidence="3">Glycine N-acyltransferase-like protein</fullName>
        <ecNumber evidence="3">2.3.1.-</ecNumber>
    </recommendedName>
</protein>
<dbReference type="STRING" id="9785.ENSLAFP00000006075"/>
<evidence type="ECO:0000313" key="7">
    <source>
        <dbReference type="Proteomes" id="UP000007646"/>
    </source>
</evidence>
<dbReference type="eggNOG" id="ENOG502QVT5">
    <property type="taxonomic scope" value="Eukaryota"/>
</dbReference>
<reference evidence="6" key="3">
    <citation type="submission" date="2025-09" db="UniProtKB">
        <authorList>
            <consortium name="Ensembl"/>
        </authorList>
    </citation>
    <scope>IDENTIFICATION</scope>
    <source>
        <strain evidence="6">Isolate ISIS603380</strain>
    </source>
</reference>
<dbReference type="InterPro" id="IPR016181">
    <property type="entry name" value="Acyl_CoA_acyltransferase"/>
</dbReference>
<keyword evidence="1 3" id="KW-0808">Transferase</keyword>
<reference evidence="6 7" key="1">
    <citation type="submission" date="2009-06" db="EMBL/GenBank/DDBJ databases">
        <title>The Genome Sequence of Loxodonta africana (African elephant).</title>
        <authorList>
            <person name="Di Palma F."/>
            <person name="Heiman D."/>
            <person name="Young S."/>
            <person name="Johnson J."/>
            <person name="Lander E.S."/>
            <person name="Lindblad-Toh K."/>
        </authorList>
    </citation>
    <scope>NUCLEOTIDE SEQUENCE [LARGE SCALE GENOMIC DNA]</scope>
    <source>
        <strain evidence="6 7">Isolate ISIS603380</strain>
    </source>
</reference>
<dbReference type="Ensembl" id="ENSLAFT00000007226.3">
    <property type="protein sequence ID" value="ENSLAFP00000006075.3"/>
    <property type="gene ID" value="ENSLAFG00000007226.3"/>
</dbReference>
<dbReference type="Pfam" id="PF08444">
    <property type="entry name" value="Gly_acyl_tr_C"/>
    <property type="match status" value="1"/>
</dbReference>
<feature type="domain" description="Glycine N-acyltransferase C-terminal" evidence="5">
    <location>
        <begin position="208"/>
        <end position="296"/>
    </location>
</feature>
<dbReference type="Pfam" id="PF06021">
    <property type="entry name" value="Gly_acyl_tr_N"/>
    <property type="match status" value="1"/>
</dbReference>
<dbReference type="OMA" id="GLINEHW"/>
<evidence type="ECO:0000313" key="6">
    <source>
        <dbReference type="Ensembl" id="ENSLAFP00000006075.3"/>
    </source>
</evidence>
<dbReference type="GO" id="GO:0005739">
    <property type="term" value="C:mitochondrion"/>
    <property type="evidence" value="ECO:0007669"/>
    <property type="project" value="InterPro"/>
</dbReference>
<reference evidence="6" key="2">
    <citation type="submission" date="2025-08" db="UniProtKB">
        <authorList>
            <consortium name="Ensembl"/>
        </authorList>
    </citation>
    <scope>IDENTIFICATION</scope>
    <source>
        <strain evidence="6">Isolate ISIS603380</strain>
    </source>
</reference>
<evidence type="ECO:0000259" key="4">
    <source>
        <dbReference type="Pfam" id="PF06021"/>
    </source>
</evidence>
<dbReference type="SUPFAM" id="SSF55729">
    <property type="entry name" value="Acyl-CoA N-acyltransferases (Nat)"/>
    <property type="match status" value="1"/>
</dbReference>
<dbReference type="PANTHER" id="PTHR15298">
    <property type="entry name" value="L-COA N-ACYLTRANSFERASE-RELATED"/>
    <property type="match status" value="1"/>
</dbReference>
<dbReference type="FunCoup" id="G3SZL9">
    <property type="interactions" value="8"/>
</dbReference>
<dbReference type="EC" id="2.3.1.-" evidence="3"/>
<dbReference type="AlphaFoldDB" id="G3SZL9"/>
<dbReference type="GeneTree" id="ENSGT00950000183133"/>
<dbReference type="GO" id="GO:0047961">
    <property type="term" value="F:glycine N-acyltransferase activity"/>
    <property type="evidence" value="ECO:0007669"/>
    <property type="project" value="InterPro"/>
</dbReference>
<dbReference type="InterPro" id="IPR013652">
    <property type="entry name" value="Glycine_N-acyltransferase_C"/>
</dbReference>
<name>G3SZL9_LOXAF</name>
<keyword evidence="2 3" id="KW-0012">Acyltransferase</keyword>
<dbReference type="InterPro" id="IPR010313">
    <property type="entry name" value="Glycine_N-acyltransferase"/>
</dbReference>
<evidence type="ECO:0000259" key="5">
    <source>
        <dbReference type="Pfam" id="PF08444"/>
    </source>
</evidence>
<dbReference type="HOGENOM" id="CLU_060336_0_0_1"/>
<keyword evidence="7" id="KW-1185">Reference proteome</keyword>
<dbReference type="Gene3D" id="3.40.630.30">
    <property type="match status" value="1"/>
</dbReference>